<dbReference type="AlphaFoldDB" id="D0L1R1"/>
<keyword evidence="4" id="KW-0812">Transmembrane</keyword>
<comment type="subcellular location">
    <subcellularLocation>
        <location evidence="1">Cell membrane</location>
        <topology evidence="1">Multi-pass membrane protein</topology>
    </subcellularLocation>
</comment>
<dbReference type="PANTHER" id="PTHR43266">
    <property type="entry name" value="MACROLIDE-EFFLUX PROTEIN"/>
    <property type="match status" value="1"/>
</dbReference>
<protein>
    <submittedName>
        <fullName evidence="7">Major facilitator superfamily MFS_1</fullName>
    </submittedName>
</protein>
<organism evidence="7 8">
    <name type="scientific">Halothiobacillus neapolitanus (strain ATCC 23641 / DSM 15147 / CIP 104769 / NCIMB 8539 / c2)</name>
    <name type="common">Thiobacillus neapolitanus</name>
    <dbReference type="NCBI Taxonomy" id="555778"/>
    <lineage>
        <taxon>Bacteria</taxon>
        <taxon>Pseudomonadati</taxon>
        <taxon>Pseudomonadota</taxon>
        <taxon>Gammaproteobacteria</taxon>
        <taxon>Chromatiales</taxon>
        <taxon>Halothiobacillaceae</taxon>
        <taxon>Halothiobacillus</taxon>
    </lineage>
</organism>
<keyword evidence="3" id="KW-1003">Cell membrane</keyword>
<keyword evidence="6" id="KW-0472">Membrane</keyword>
<dbReference type="PANTHER" id="PTHR43266:SF2">
    <property type="entry name" value="MAJOR FACILITATOR SUPERFAMILY (MFS) PROFILE DOMAIN-CONTAINING PROTEIN"/>
    <property type="match status" value="1"/>
</dbReference>
<dbReference type="eggNOG" id="COG2814">
    <property type="taxonomic scope" value="Bacteria"/>
</dbReference>
<dbReference type="Gene3D" id="1.20.1250.20">
    <property type="entry name" value="MFS general substrate transporter like domains"/>
    <property type="match status" value="1"/>
</dbReference>
<keyword evidence="5" id="KW-1133">Transmembrane helix</keyword>
<evidence type="ECO:0000256" key="6">
    <source>
        <dbReference type="ARBA" id="ARBA00023136"/>
    </source>
</evidence>
<dbReference type="KEGG" id="hna:Hneap_1811"/>
<dbReference type="STRING" id="555778.Hneap_1811"/>
<sequence>MDTTQISAQDTAVNGLASRGMLAVLVAQFLSAMADNLLFVAAIALLKTAAHGEALLPLLQVVFVAAFIVLAPYVGPVADAFPKGRVMLYANLIKLLGALMILFGANSLLGYAIAGIGAAIYSPAKYGILTQLVHPERLVKANGLLEGSTIAAILLGVLAGGWLTDQSVVLAVAVSAGMYLLAALVNLGIPRLPVIHRFVRHELAHLPKQFIHNLVVLWRIGDVRFAIIGTSLFWGMGASLRLLIFAWVPVALSLLDNQAPANLMGLMSIGIVVGAGLAAVSVLLEQANRAILGGLALGPLIVLLAPMHAFVPAAVILMLVGVAGGYFVVPLNALLQERGHETIGAGRTLAVQNFFENLAMLGMAGVYFLAIEAGMNPVAVAYGFGAVVTLGMAALAVWRLRGGRPN</sequence>
<evidence type="ECO:0000256" key="1">
    <source>
        <dbReference type="ARBA" id="ARBA00004651"/>
    </source>
</evidence>
<dbReference type="HOGENOM" id="CLU_047399_0_0_6"/>
<dbReference type="GO" id="GO:0005886">
    <property type="term" value="C:plasma membrane"/>
    <property type="evidence" value="ECO:0007669"/>
    <property type="project" value="UniProtKB-SubCell"/>
</dbReference>
<accession>D0L1R1</accession>
<evidence type="ECO:0000313" key="7">
    <source>
        <dbReference type="EMBL" id="ACX96634.1"/>
    </source>
</evidence>
<dbReference type="CDD" id="cd06173">
    <property type="entry name" value="MFS_MefA_like"/>
    <property type="match status" value="1"/>
</dbReference>
<evidence type="ECO:0000256" key="3">
    <source>
        <dbReference type="ARBA" id="ARBA00022475"/>
    </source>
</evidence>
<gene>
    <name evidence="7" type="ordered locus">Hneap_1811</name>
</gene>
<proteinExistence type="predicted"/>
<keyword evidence="8" id="KW-1185">Reference proteome</keyword>
<evidence type="ECO:0000313" key="8">
    <source>
        <dbReference type="Proteomes" id="UP000009102"/>
    </source>
</evidence>
<reference evidence="7 8" key="1">
    <citation type="submission" date="2009-10" db="EMBL/GenBank/DDBJ databases">
        <title>Complete sequence of Halothiobacillus neapolitanus c2.</title>
        <authorList>
            <consortium name="US DOE Joint Genome Institute"/>
            <person name="Lucas S."/>
            <person name="Copeland A."/>
            <person name="Lapidus A."/>
            <person name="Glavina del Rio T."/>
            <person name="Tice H."/>
            <person name="Bruce D."/>
            <person name="Goodwin L."/>
            <person name="Pitluck S."/>
            <person name="Davenport K."/>
            <person name="Brettin T."/>
            <person name="Detter J.C."/>
            <person name="Han C."/>
            <person name="Tapia R."/>
            <person name="Larimer F."/>
            <person name="Land M."/>
            <person name="Hauser L."/>
            <person name="Kyrpides N."/>
            <person name="Mikhailova N."/>
            <person name="Kerfeld C."/>
            <person name="Cannon G."/>
            <person name="Heinhort S."/>
        </authorList>
    </citation>
    <scope>NUCLEOTIDE SEQUENCE [LARGE SCALE GENOMIC DNA]</scope>
    <source>
        <strain evidence="8">ATCC 23641 / c2</strain>
    </source>
</reference>
<evidence type="ECO:0000256" key="2">
    <source>
        <dbReference type="ARBA" id="ARBA00022448"/>
    </source>
</evidence>
<dbReference type="NCBIfam" id="NF008397">
    <property type="entry name" value="PRK11195.1"/>
    <property type="match status" value="1"/>
</dbReference>
<dbReference type="OrthoDB" id="9803968at2"/>
<name>D0L1R1_HALNC</name>
<dbReference type="EMBL" id="CP001801">
    <property type="protein sequence ID" value="ACX96634.1"/>
    <property type="molecule type" value="Genomic_DNA"/>
</dbReference>
<keyword evidence="2" id="KW-0813">Transport</keyword>
<evidence type="ECO:0000256" key="4">
    <source>
        <dbReference type="ARBA" id="ARBA00022692"/>
    </source>
</evidence>
<dbReference type="RefSeq" id="WP_012824667.1">
    <property type="nucleotide sequence ID" value="NC_013422.1"/>
</dbReference>
<dbReference type="GO" id="GO:0022857">
    <property type="term" value="F:transmembrane transporter activity"/>
    <property type="evidence" value="ECO:0007669"/>
    <property type="project" value="InterPro"/>
</dbReference>
<dbReference type="InterPro" id="IPR011701">
    <property type="entry name" value="MFS"/>
</dbReference>
<dbReference type="InterPro" id="IPR036259">
    <property type="entry name" value="MFS_trans_sf"/>
</dbReference>
<evidence type="ECO:0000256" key="5">
    <source>
        <dbReference type="ARBA" id="ARBA00022989"/>
    </source>
</evidence>
<dbReference type="SUPFAM" id="SSF103473">
    <property type="entry name" value="MFS general substrate transporter"/>
    <property type="match status" value="1"/>
</dbReference>
<dbReference type="Proteomes" id="UP000009102">
    <property type="component" value="Chromosome"/>
</dbReference>
<dbReference type="Pfam" id="PF07690">
    <property type="entry name" value="MFS_1"/>
    <property type="match status" value="1"/>
</dbReference>